<dbReference type="EMBL" id="GBRH01195484">
    <property type="protein sequence ID" value="JAE02412.1"/>
    <property type="molecule type" value="Transcribed_RNA"/>
</dbReference>
<reference evidence="1" key="1">
    <citation type="submission" date="2014-09" db="EMBL/GenBank/DDBJ databases">
        <authorList>
            <person name="Magalhaes I.L.F."/>
            <person name="Oliveira U."/>
            <person name="Santos F.R."/>
            <person name="Vidigal T.H.D.A."/>
            <person name="Brescovit A.D."/>
            <person name="Santos A.J."/>
        </authorList>
    </citation>
    <scope>NUCLEOTIDE SEQUENCE</scope>
    <source>
        <tissue evidence="1">Shoot tissue taken approximately 20 cm above the soil surface</tissue>
    </source>
</reference>
<organism evidence="1">
    <name type="scientific">Arundo donax</name>
    <name type="common">Giant reed</name>
    <name type="synonym">Donax arundinaceus</name>
    <dbReference type="NCBI Taxonomy" id="35708"/>
    <lineage>
        <taxon>Eukaryota</taxon>
        <taxon>Viridiplantae</taxon>
        <taxon>Streptophyta</taxon>
        <taxon>Embryophyta</taxon>
        <taxon>Tracheophyta</taxon>
        <taxon>Spermatophyta</taxon>
        <taxon>Magnoliopsida</taxon>
        <taxon>Liliopsida</taxon>
        <taxon>Poales</taxon>
        <taxon>Poaceae</taxon>
        <taxon>PACMAD clade</taxon>
        <taxon>Arundinoideae</taxon>
        <taxon>Arundineae</taxon>
        <taxon>Arundo</taxon>
    </lineage>
</organism>
<name>A0A0A9EQN2_ARUDO</name>
<sequence length="38" mass="4498">MKHIAATFKSNSCGRCYLCNINTFINIHNIFAFWMHLH</sequence>
<accession>A0A0A9EQN2</accession>
<proteinExistence type="predicted"/>
<reference evidence="1" key="2">
    <citation type="journal article" date="2015" name="Data Brief">
        <title>Shoot transcriptome of the giant reed, Arundo donax.</title>
        <authorList>
            <person name="Barrero R.A."/>
            <person name="Guerrero F.D."/>
            <person name="Moolhuijzen P."/>
            <person name="Goolsby J.A."/>
            <person name="Tidwell J."/>
            <person name="Bellgard S.E."/>
            <person name="Bellgard M.I."/>
        </authorList>
    </citation>
    <scope>NUCLEOTIDE SEQUENCE</scope>
    <source>
        <tissue evidence="1">Shoot tissue taken approximately 20 cm above the soil surface</tissue>
    </source>
</reference>
<dbReference type="AlphaFoldDB" id="A0A0A9EQN2"/>
<protein>
    <submittedName>
        <fullName evidence="1">TIDP2690</fullName>
    </submittedName>
</protein>
<evidence type="ECO:0000313" key="1">
    <source>
        <dbReference type="EMBL" id="JAE02412.1"/>
    </source>
</evidence>